<reference evidence="2" key="1">
    <citation type="submission" date="2021-12" db="EMBL/GenBank/DDBJ databases">
        <authorList>
            <person name="Cha I.-T."/>
            <person name="Lee K.-E."/>
            <person name="Park S.-J."/>
        </authorList>
    </citation>
    <scope>NUCLEOTIDE SEQUENCE</scope>
    <source>
        <strain evidence="2">YSM-43</strain>
    </source>
</reference>
<evidence type="ECO:0000313" key="3">
    <source>
        <dbReference type="Proteomes" id="UP000830454"/>
    </source>
</evidence>
<evidence type="ECO:0000256" key="1">
    <source>
        <dbReference type="SAM" id="Phobius"/>
    </source>
</evidence>
<sequence length="167" mass="19926">MALQKTKSNSFIVKIAIKRCIDFYCYKAYKLTTNAKKISNPIFYKKKSYEVDEIRCYLKRKTKRVVSFSLGRRTKRTIQYVTNSLALPKSIYTDGLFHYRSLIVKALHKVNRFGTNVIERNNLSMRTHLKRLQRKTICFSGSFILLQCVLRIYFWVEKLYSSQEYFL</sequence>
<keyword evidence="1" id="KW-0812">Transmembrane</keyword>
<proteinExistence type="predicted"/>
<name>A0ABY4HPL6_9FLAO</name>
<organism evidence="2 3">
    <name type="scientific">Flavobacterium sediminilitoris</name>
    <dbReference type="NCBI Taxonomy" id="2024526"/>
    <lineage>
        <taxon>Bacteria</taxon>
        <taxon>Pseudomonadati</taxon>
        <taxon>Bacteroidota</taxon>
        <taxon>Flavobacteriia</taxon>
        <taxon>Flavobacteriales</taxon>
        <taxon>Flavobacteriaceae</taxon>
        <taxon>Flavobacterium</taxon>
    </lineage>
</organism>
<keyword evidence="1" id="KW-1133">Transmembrane helix</keyword>
<protein>
    <submittedName>
        <fullName evidence="2">IS1 family transposase</fullName>
    </submittedName>
</protein>
<feature type="transmembrane region" description="Helical" evidence="1">
    <location>
        <begin position="136"/>
        <end position="156"/>
    </location>
</feature>
<dbReference type="Proteomes" id="UP000830454">
    <property type="component" value="Chromosome"/>
</dbReference>
<keyword evidence="3" id="KW-1185">Reference proteome</keyword>
<dbReference type="RefSeq" id="WP_246917889.1">
    <property type="nucleotide sequence ID" value="NZ_CP090145.1"/>
</dbReference>
<dbReference type="EMBL" id="CP090145">
    <property type="protein sequence ID" value="UOX34826.1"/>
    <property type="molecule type" value="Genomic_DNA"/>
</dbReference>
<dbReference type="InterPro" id="IPR005063">
    <property type="entry name" value="Transposase_27"/>
</dbReference>
<dbReference type="Pfam" id="PF03400">
    <property type="entry name" value="DDE_Tnp_IS1"/>
    <property type="match status" value="1"/>
</dbReference>
<reference evidence="2" key="2">
    <citation type="submission" date="2022-04" db="EMBL/GenBank/DDBJ databases">
        <title>Complete Genome Sequence of Flavobacterium sediminilitoris YSM-43, Isolated from a Tidal Sediment.</title>
        <authorList>
            <person name="Lee P.A."/>
        </authorList>
    </citation>
    <scope>NUCLEOTIDE SEQUENCE</scope>
    <source>
        <strain evidence="2">YSM-43</strain>
    </source>
</reference>
<evidence type="ECO:0000313" key="2">
    <source>
        <dbReference type="EMBL" id="UOX34826.1"/>
    </source>
</evidence>
<keyword evidence="1" id="KW-0472">Membrane</keyword>
<gene>
    <name evidence="2" type="ORF">LXD69_04780</name>
</gene>
<accession>A0ABY4HPL6</accession>